<dbReference type="Proteomes" id="UP000199229">
    <property type="component" value="Unassembled WGS sequence"/>
</dbReference>
<dbReference type="CDD" id="cd04859">
    <property type="entry name" value="Prim_Pol"/>
    <property type="match status" value="1"/>
</dbReference>
<dbReference type="AlphaFoldDB" id="A0A1I2X6W3"/>
<dbReference type="InterPro" id="IPR027417">
    <property type="entry name" value="P-loop_NTPase"/>
</dbReference>
<dbReference type="OrthoDB" id="1496333at2"/>
<keyword evidence="4" id="KW-1185">Reference proteome</keyword>
<name>A0A1I2X6W3_9HYPH</name>
<organism evidence="3 4">
    <name type="scientific">Methylobacterium gossipiicola</name>
    <dbReference type="NCBI Taxonomy" id="582675"/>
    <lineage>
        <taxon>Bacteria</taxon>
        <taxon>Pseudomonadati</taxon>
        <taxon>Pseudomonadota</taxon>
        <taxon>Alphaproteobacteria</taxon>
        <taxon>Hyphomicrobiales</taxon>
        <taxon>Methylobacteriaceae</taxon>
        <taxon>Methylobacterium</taxon>
    </lineage>
</organism>
<dbReference type="Pfam" id="PF13481">
    <property type="entry name" value="AAA_25"/>
    <property type="match status" value="1"/>
</dbReference>
<dbReference type="InterPro" id="IPR015330">
    <property type="entry name" value="DNA_primase/pol_bifunc_N"/>
</dbReference>
<sequence length="668" mass="71615">MSASPAETVNLQDVAAGLAEQGFRVFPLIPGGKTPAVEDFPNAATPDPDRALAWWSPVLGDPDERNVGVATGRGLVVIDYDMKPGQDGARSLFNHEMRGLPTTLTVRTPTGGIHKYLRTDPELRLANSVGKIAPNTDVRAENGYVVAPGSVTEKGAYVVIDDSPIADAPEWLIAECGAARVRAADVQDLVELDTEGAISRATDYLKHHAEPSYKGSGGDLAAFKAACGARDFGIYEVTCLELMLEHWNDRGVPSWSPERLQEKVEHAYRYALNPAGVASADAEFGELPPLPLGEGSDAQAGKFELLDFNDSADRAETAAAEPLIEGLMDRWAMSVLYGASNEGKTFVMMDLAYHIAMGRRWNGRAVKRGPVVYVVAEGGNQIHKRTAALRERYGAEGALFDLIVAPVNLLRSDADLKDLILALKAAAAKRGAPVELVVVDTLSRALAGGDENSSVDMGAIVRNLDRLRAASGAHLAVVHHTGKDAARGARGHSLLRAATDTELEVAGGRLITRKQRDTEERVNLGFRLDSIKVGQDCEGHSIKGATCEWEPVSEFSALPITGAEAEALAGFETWRGESIRRAALEGASGHPITFRTSEVLAFFTDSSREGAKVSESTIKRWLGQWDQSGMVRKEKRGQWVVAEGSKGSTNGHMASDPSGSVRFNGPTH</sequence>
<accession>A0A1I2X6W3</accession>
<dbReference type="EMBL" id="FOPM01000033">
    <property type="protein sequence ID" value="SFH08709.1"/>
    <property type="molecule type" value="Genomic_DNA"/>
</dbReference>
<evidence type="ECO:0000313" key="4">
    <source>
        <dbReference type="Proteomes" id="UP000199229"/>
    </source>
</evidence>
<proteinExistence type="predicted"/>
<dbReference type="Gene3D" id="3.30.2250.10">
    <property type="entry name" value="Bifunctional DNA primase/polymerase domain"/>
    <property type="match status" value="1"/>
</dbReference>
<protein>
    <submittedName>
        <fullName evidence="3">Bifunctional DNA primase/polymerase, N-terminal</fullName>
    </submittedName>
</protein>
<evidence type="ECO:0000259" key="2">
    <source>
        <dbReference type="SMART" id="SM00943"/>
    </source>
</evidence>
<dbReference type="STRING" id="582675.SAMN05192565_1332"/>
<dbReference type="Gene3D" id="3.40.50.300">
    <property type="entry name" value="P-loop containing nucleotide triphosphate hydrolases"/>
    <property type="match status" value="1"/>
</dbReference>
<dbReference type="Pfam" id="PF09250">
    <property type="entry name" value="Prim-Pol"/>
    <property type="match status" value="1"/>
</dbReference>
<dbReference type="SUPFAM" id="SSF56747">
    <property type="entry name" value="Prim-pol domain"/>
    <property type="match status" value="1"/>
</dbReference>
<feature type="domain" description="DNA primase/polymerase bifunctional N-terminal" evidence="2">
    <location>
        <begin position="15"/>
        <end position="172"/>
    </location>
</feature>
<reference evidence="4" key="1">
    <citation type="submission" date="2016-10" db="EMBL/GenBank/DDBJ databases">
        <authorList>
            <person name="Varghese N."/>
            <person name="Submissions S."/>
        </authorList>
    </citation>
    <scope>NUCLEOTIDE SEQUENCE [LARGE SCALE GENOMIC DNA]</scope>
    <source>
        <strain evidence="4">Gh-105</strain>
    </source>
</reference>
<evidence type="ECO:0000256" key="1">
    <source>
        <dbReference type="SAM" id="MobiDB-lite"/>
    </source>
</evidence>
<dbReference type="RefSeq" id="WP_091975029.1">
    <property type="nucleotide sequence ID" value="NZ_FOPM01000033.1"/>
</dbReference>
<dbReference type="SUPFAM" id="SSF52540">
    <property type="entry name" value="P-loop containing nucleoside triphosphate hydrolases"/>
    <property type="match status" value="1"/>
</dbReference>
<feature type="region of interest" description="Disordered" evidence="1">
    <location>
        <begin position="644"/>
        <end position="668"/>
    </location>
</feature>
<gene>
    <name evidence="3" type="ORF">SAMN05192565_1332</name>
</gene>
<dbReference type="SMART" id="SM00943">
    <property type="entry name" value="Prim-Pol"/>
    <property type="match status" value="1"/>
</dbReference>
<evidence type="ECO:0000313" key="3">
    <source>
        <dbReference type="EMBL" id="SFH08709.1"/>
    </source>
</evidence>